<feature type="transmembrane region" description="Helical" evidence="2">
    <location>
        <begin position="182"/>
        <end position="205"/>
    </location>
</feature>
<feature type="region of interest" description="Disordered" evidence="1">
    <location>
        <begin position="972"/>
        <end position="1004"/>
    </location>
</feature>
<evidence type="ECO:0000256" key="1">
    <source>
        <dbReference type="SAM" id="MobiDB-lite"/>
    </source>
</evidence>
<gene>
    <name evidence="3" type="ORF">K491DRAFT_216389</name>
</gene>
<dbReference type="Gene3D" id="1.25.40.20">
    <property type="entry name" value="Ankyrin repeat-containing domain"/>
    <property type="match status" value="1"/>
</dbReference>
<dbReference type="EMBL" id="MU004309">
    <property type="protein sequence ID" value="KAF2659147.1"/>
    <property type="molecule type" value="Genomic_DNA"/>
</dbReference>
<keyword evidence="2" id="KW-0812">Transmembrane</keyword>
<keyword evidence="4" id="KW-1185">Reference proteome</keyword>
<reference evidence="3" key="1">
    <citation type="journal article" date="2020" name="Stud. Mycol.">
        <title>101 Dothideomycetes genomes: a test case for predicting lifestyles and emergence of pathogens.</title>
        <authorList>
            <person name="Haridas S."/>
            <person name="Albert R."/>
            <person name="Binder M."/>
            <person name="Bloem J."/>
            <person name="Labutti K."/>
            <person name="Salamov A."/>
            <person name="Andreopoulos B."/>
            <person name="Baker S."/>
            <person name="Barry K."/>
            <person name="Bills G."/>
            <person name="Bluhm B."/>
            <person name="Cannon C."/>
            <person name="Castanera R."/>
            <person name="Culley D."/>
            <person name="Daum C."/>
            <person name="Ezra D."/>
            <person name="Gonzalez J."/>
            <person name="Henrissat B."/>
            <person name="Kuo A."/>
            <person name="Liang C."/>
            <person name="Lipzen A."/>
            <person name="Lutzoni F."/>
            <person name="Magnuson J."/>
            <person name="Mondo S."/>
            <person name="Nolan M."/>
            <person name="Ohm R."/>
            <person name="Pangilinan J."/>
            <person name="Park H.-J."/>
            <person name="Ramirez L."/>
            <person name="Alfaro M."/>
            <person name="Sun H."/>
            <person name="Tritt A."/>
            <person name="Yoshinaga Y."/>
            <person name="Zwiers L.-H."/>
            <person name="Turgeon B."/>
            <person name="Goodwin S."/>
            <person name="Spatafora J."/>
            <person name="Crous P."/>
            <person name="Grigoriev I."/>
        </authorList>
    </citation>
    <scope>NUCLEOTIDE SEQUENCE</scope>
    <source>
        <strain evidence="3">CBS 122681</strain>
    </source>
</reference>
<evidence type="ECO:0000313" key="3">
    <source>
        <dbReference type="EMBL" id="KAF2659147.1"/>
    </source>
</evidence>
<feature type="transmembrane region" description="Helical" evidence="2">
    <location>
        <begin position="217"/>
        <end position="239"/>
    </location>
</feature>
<name>A0A6A6TIV6_9PLEO</name>
<feature type="transmembrane region" description="Helical" evidence="2">
    <location>
        <begin position="6"/>
        <end position="27"/>
    </location>
</feature>
<evidence type="ECO:0008006" key="5">
    <source>
        <dbReference type="Google" id="ProtNLM"/>
    </source>
</evidence>
<accession>A0A6A6TIV6</accession>
<dbReference type="OrthoDB" id="3796703at2759"/>
<protein>
    <recommendedName>
        <fullName evidence="5">Ankyrin</fullName>
    </recommendedName>
</protein>
<dbReference type="SUPFAM" id="SSF48403">
    <property type="entry name" value="Ankyrin repeat"/>
    <property type="match status" value="1"/>
</dbReference>
<feature type="transmembrane region" description="Helical" evidence="2">
    <location>
        <begin position="54"/>
        <end position="75"/>
    </location>
</feature>
<keyword evidence="2" id="KW-1133">Transmembrane helix</keyword>
<dbReference type="Proteomes" id="UP000799324">
    <property type="component" value="Unassembled WGS sequence"/>
</dbReference>
<keyword evidence="2" id="KW-0472">Membrane</keyword>
<proteinExistence type="predicted"/>
<dbReference type="InterPro" id="IPR036770">
    <property type="entry name" value="Ankyrin_rpt-contain_sf"/>
</dbReference>
<organism evidence="3 4">
    <name type="scientific">Lophiostoma macrostomum CBS 122681</name>
    <dbReference type="NCBI Taxonomy" id="1314788"/>
    <lineage>
        <taxon>Eukaryota</taxon>
        <taxon>Fungi</taxon>
        <taxon>Dikarya</taxon>
        <taxon>Ascomycota</taxon>
        <taxon>Pezizomycotina</taxon>
        <taxon>Dothideomycetes</taxon>
        <taxon>Pleosporomycetidae</taxon>
        <taxon>Pleosporales</taxon>
        <taxon>Lophiostomataceae</taxon>
        <taxon>Lophiostoma</taxon>
    </lineage>
</organism>
<evidence type="ECO:0000313" key="4">
    <source>
        <dbReference type="Proteomes" id="UP000799324"/>
    </source>
</evidence>
<sequence>MIVTVPVAFFLVVGSCAFLHTLHLAYITWHKPTYRELNDDEISEKSKGVRHWPILIFVVSVIACITIPIHVWRTIPTYREEDACLPENTEINPDIGGPGVNLGLYLPCLVLLLNLISGHFKSESTGTHPLGYAQVLNQGFLMFNSAKGMRTSNYPDLVIAFLSVDATSASISMAFSDKDVLAARWLVGVGCFTQIVAFCVQGYVLSHFSSFVGSPCASTAPFWMIPPISAPLMFAYLGFRIVAAMLTGVEACRLSPSMNTIEHEGKQTQGAVKTAQGYWWRLPATLCTSYGIYASFLALDAATVFTSIYKSEAQLGDWGQSANLVIGILGIMPVPFTFCQLFTEESFYNRQEHVNEDRSKSLPTTGSSFRSTWDTLAQRLPFRKFYLDHADHLLFNDSRLKAAATSPSNLEERRKKLVYAIKEQNDERVRRYLKDEALLDLRLDNGDYAIHWAAGKLGKQDLENVYSRKSIISGRNALLITNDKLSTPLDVSAGRGNVDAVIWIIGHIAQLPEKSAVEEMIHRAFNQLIMQDNGPGLDRLCRKVLCCKTLKIPRIHDAQSPLMVAVGQRKQQAVSALLVHDDVLRYGKNNKRILEIATKFGNCEILSRLAPETYPTFRSISDEDILDGVFGYFRDALTVEEAVEYSQLLNLDSRMVLDYAVRCAPHERWWDPDAKQLPEPYKTVIRKLSQAKLAAMDSVCTFMPRPRGNSHDPHPAAAQIRSAIKLDLLERGACDFGPVLHCKSVTELTEYMRSKDKELGGATVGRMQAVVGNSGLPLFEQLTHYDYDAQKFGIIMFLANSGLKISPKGLVYGSWNYKFRGWVLVAARALTGDDKLKALRLVFEDPRDLIPEFGRAHVLLHLIARAAEPSPSIKSQEIKRTIDEWSAKPPLPAQNARYEELRQIIKLLGRWAEYYGDPDHNIMPSEEQDDDWDTIIRKICHGANQQELTWIIESFPDDFNESGQLKCDATVNEPHSPQQIPEHSPASDAADQLRRRTHLGTAQD</sequence>
<evidence type="ECO:0000256" key="2">
    <source>
        <dbReference type="SAM" id="Phobius"/>
    </source>
</evidence>
<dbReference type="AlphaFoldDB" id="A0A6A6TIV6"/>